<organism evidence="4 5">
    <name type="scientific">Corynebacterium macginleyi</name>
    <dbReference type="NCBI Taxonomy" id="38290"/>
    <lineage>
        <taxon>Bacteria</taxon>
        <taxon>Bacillati</taxon>
        <taxon>Actinomycetota</taxon>
        <taxon>Actinomycetes</taxon>
        <taxon>Mycobacteriales</taxon>
        <taxon>Corynebacteriaceae</taxon>
        <taxon>Corynebacterium</taxon>
    </lineage>
</organism>
<evidence type="ECO:0000313" key="5">
    <source>
        <dbReference type="Proteomes" id="UP000270649"/>
    </source>
</evidence>
<dbReference type="SUPFAM" id="SSF55021">
    <property type="entry name" value="ACT-like"/>
    <property type="match status" value="1"/>
</dbReference>
<dbReference type="EMBL" id="REGC01000001">
    <property type="protein sequence ID" value="RMB64491.1"/>
    <property type="molecule type" value="Genomic_DNA"/>
</dbReference>
<feature type="domain" description="ACT" evidence="2">
    <location>
        <begin position="4"/>
        <end position="78"/>
    </location>
</feature>
<comment type="similarity">
    <text evidence="1">Belongs to the UPF0237 family.</text>
</comment>
<evidence type="ECO:0000259" key="2">
    <source>
        <dbReference type="PROSITE" id="PS51671"/>
    </source>
</evidence>
<reference evidence="3 6" key="2">
    <citation type="submission" date="2021-01" db="EMBL/GenBank/DDBJ databases">
        <title>Complete genome sequences of Corynebacterium macginleyi strains isolated from infectious keratitis.</title>
        <authorList>
            <person name="Sagerfors S."/>
            <person name="Poehlein A."/>
            <person name="Soderquist B."/>
            <person name="Bruggemann H."/>
        </authorList>
    </citation>
    <scope>NUCLEOTIDE SEQUENCE [LARGE SCALE GENOMIC DNA]</scope>
    <source>
        <strain evidence="3 6">12T220</strain>
    </source>
</reference>
<dbReference type="PANTHER" id="PTHR34875:SF6">
    <property type="entry name" value="UPF0237 PROTEIN MJ1558"/>
    <property type="match status" value="1"/>
</dbReference>
<protein>
    <recommendedName>
        <fullName evidence="1">UPF0237 protein D9543_01575</fullName>
    </recommendedName>
</protein>
<dbReference type="Proteomes" id="UP001518680">
    <property type="component" value="Unassembled WGS sequence"/>
</dbReference>
<dbReference type="NCBIfam" id="NF001220">
    <property type="entry name" value="PRK00194.1"/>
    <property type="match status" value="1"/>
</dbReference>
<dbReference type="PANTHER" id="PTHR34875">
    <property type="entry name" value="UPF0237 PROTEIN MJ1558"/>
    <property type="match status" value="1"/>
</dbReference>
<evidence type="ECO:0000313" key="6">
    <source>
        <dbReference type="Proteomes" id="UP001518680"/>
    </source>
</evidence>
<dbReference type="Gene3D" id="3.30.70.260">
    <property type="match status" value="1"/>
</dbReference>
<dbReference type="PROSITE" id="PS51671">
    <property type="entry name" value="ACT"/>
    <property type="match status" value="1"/>
</dbReference>
<dbReference type="InterPro" id="IPR045865">
    <property type="entry name" value="ACT-like_dom_sf"/>
</dbReference>
<dbReference type="InterPro" id="IPR002912">
    <property type="entry name" value="ACT_dom"/>
</dbReference>
<comment type="caution">
    <text evidence="4">The sequence shown here is derived from an EMBL/GenBank/DDBJ whole genome shotgun (WGS) entry which is preliminary data.</text>
</comment>
<proteinExistence type="inferred from homology"/>
<dbReference type="HAMAP" id="MF_01054">
    <property type="entry name" value="UPF0237"/>
    <property type="match status" value="1"/>
</dbReference>
<keyword evidence="6" id="KW-1185">Reference proteome</keyword>
<dbReference type="InterPro" id="IPR022986">
    <property type="entry name" value="UPF0237_ACT"/>
</dbReference>
<dbReference type="AlphaFoldDB" id="A0A3M0GH93"/>
<evidence type="ECO:0000313" key="4">
    <source>
        <dbReference type="EMBL" id="RMB64491.1"/>
    </source>
</evidence>
<dbReference type="EMBL" id="JAACBX020000001">
    <property type="protein sequence ID" value="MBM0243827.1"/>
    <property type="molecule type" value="Genomic_DNA"/>
</dbReference>
<gene>
    <name evidence="4" type="ORF">D9543_01575</name>
    <name evidence="3" type="ORF">GWO63_006000</name>
</gene>
<dbReference type="RefSeq" id="WP_121910692.1">
    <property type="nucleotide sequence ID" value="NZ_CP068291.1"/>
</dbReference>
<dbReference type="Proteomes" id="UP000270649">
    <property type="component" value="Unassembled WGS sequence"/>
</dbReference>
<dbReference type="Pfam" id="PF13740">
    <property type="entry name" value="ACT_6"/>
    <property type="match status" value="1"/>
</dbReference>
<dbReference type="InterPro" id="IPR050990">
    <property type="entry name" value="UPF0237/GcvR_regulator"/>
</dbReference>
<reference evidence="4 5" key="1">
    <citation type="submission" date="2018-10" db="EMBL/GenBank/DDBJ databases">
        <title>Corynebacterium macginleyi genome sequencing and assembly of the type strain and two clinical samples.</title>
        <authorList>
            <person name="Bernier A.-M."/>
            <person name="Bernard K."/>
        </authorList>
    </citation>
    <scope>NUCLEOTIDE SEQUENCE [LARGE SCALE GENOMIC DNA]</scope>
    <source>
        <strain evidence="4 5">NML 120205</strain>
    </source>
</reference>
<evidence type="ECO:0000256" key="1">
    <source>
        <dbReference type="HAMAP-Rule" id="MF_01054"/>
    </source>
</evidence>
<accession>A0A3M0GH93</accession>
<sequence>MYAIMTVTGADSTGIIAAVTTTLADLNVNVIDVSQTIMGDYFTMILRVEFNAESVSIQTIQERMRPVAEEKQQSIRIQSEDLFTAMNEI</sequence>
<dbReference type="OrthoDB" id="9803078at2"/>
<name>A0A3M0GH93_9CORY</name>
<evidence type="ECO:0000313" key="3">
    <source>
        <dbReference type="EMBL" id="MBM0243827.1"/>
    </source>
</evidence>
<dbReference type="GeneID" id="92746117"/>